<dbReference type="GO" id="GO:0008663">
    <property type="term" value="F:2',3'-cyclic-nucleotide 2'-phosphodiesterase activity"/>
    <property type="evidence" value="ECO:0007669"/>
    <property type="project" value="UniProtKB-EC"/>
</dbReference>
<evidence type="ECO:0000256" key="2">
    <source>
        <dbReference type="ARBA" id="ARBA00001730"/>
    </source>
</evidence>
<dbReference type="SUPFAM" id="SSF55816">
    <property type="entry name" value="5'-nucleotidase (syn. UDP-sugar hydrolase), C-terminal domain"/>
    <property type="match status" value="1"/>
</dbReference>
<accession>A0A1W1V318</accession>
<comment type="subcellular location">
    <subcellularLocation>
        <location evidence="4">Periplasm</location>
    </subcellularLocation>
</comment>
<evidence type="ECO:0000256" key="13">
    <source>
        <dbReference type="ARBA" id="ARBA00022801"/>
    </source>
</evidence>
<comment type="cofactor">
    <cofactor evidence="3">
        <name>a divalent metal cation</name>
        <dbReference type="ChEBI" id="CHEBI:60240"/>
    </cofactor>
</comment>
<proteinExistence type="inferred from homology"/>
<evidence type="ECO:0000256" key="7">
    <source>
        <dbReference type="ARBA" id="ARBA00012642"/>
    </source>
</evidence>
<dbReference type="PRINTS" id="PR01607">
    <property type="entry name" value="APYRASEFAMLY"/>
</dbReference>
<evidence type="ECO:0000256" key="1">
    <source>
        <dbReference type="ARBA" id="ARBA00000527"/>
    </source>
</evidence>
<dbReference type="PANTHER" id="PTHR11575">
    <property type="entry name" value="5'-NUCLEOTIDASE-RELATED"/>
    <property type="match status" value="1"/>
</dbReference>
<comment type="catalytic activity">
    <reaction evidence="2">
        <text>a nucleoside 2',3'-cyclic phosphate + H2O = a nucleoside 3'-phosphate + H(+)</text>
        <dbReference type="Rhea" id="RHEA:19621"/>
        <dbReference type="ChEBI" id="CHEBI:15377"/>
        <dbReference type="ChEBI" id="CHEBI:15378"/>
        <dbReference type="ChEBI" id="CHEBI:66949"/>
        <dbReference type="ChEBI" id="CHEBI:66954"/>
        <dbReference type="EC" id="3.1.4.16"/>
    </reaction>
</comment>
<feature type="chain" id="PRO_5011827831" description="2',3'-cyclic-nucleotide 2'-phosphodiesterase/3'-nucleotidase" evidence="16">
    <location>
        <begin position="25"/>
        <end position="651"/>
    </location>
</feature>
<dbReference type="InterPro" id="IPR041827">
    <property type="entry name" value="CpdB_N"/>
</dbReference>
<protein>
    <recommendedName>
        <fullName evidence="8">2',3'-cyclic-nucleotide 2'-phosphodiesterase/3'-nucleotidase</fullName>
        <ecNumber evidence="7">3.1.3.6</ecNumber>
        <ecNumber evidence="6">3.1.4.16</ecNumber>
    </recommendedName>
</protein>
<keyword evidence="11 16" id="KW-0547">Nucleotide-binding</keyword>
<dbReference type="InterPro" id="IPR006146">
    <property type="entry name" value="5'-Nucleotdase_CS"/>
</dbReference>
<evidence type="ECO:0000256" key="10">
    <source>
        <dbReference type="ARBA" id="ARBA00022729"/>
    </source>
</evidence>
<dbReference type="GO" id="GO:0000166">
    <property type="term" value="F:nucleotide binding"/>
    <property type="evidence" value="ECO:0007669"/>
    <property type="project" value="UniProtKB-KW"/>
</dbReference>
<dbReference type="STRING" id="1122938.SAMN05660772_01079"/>
<comment type="catalytic activity">
    <reaction evidence="1">
        <text>a ribonucleoside 3'-phosphate + H2O = a ribonucleoside + phosphate</text>
        <dbReference type="Rhea" id="RHEA:10144"/>
        <dbReference type="ChEBI" id="CHEBI:13197"/>
        <dbReference type="ChEBI" id="CHEBI:15377"/>
        <dbReference type="ChEBI" id="CHEBI:18254"/>
        <dbReference type="ChEBI" id="CHEBI:43474"/>
        <dbReference type="EC" id="3.1.3.6"/>
    </reaction>
</comment>
<dbReference type="CDD" id="cd07410">
    <property type="entry name" value="MPP_CpdB_N"/>
    <property type="match status" value="1"/>
</dbReference>
<dbReference type="PANTHER" id="PTHR11575:SF6">
    <property type="entry name" value="2',3'-CYCLIC-NUCLEOTIDE 2'-PHOSPHODIESTERASE_3'-NUCLEOTIDASE"/>
    <property type="match status" value="1"/>
</dbReference>
<dbReference type="FunFam" id="3.90.780.10:FF:000002">
    <property type="entry name" value="Bifunctional 2',3'-cyclic-nucleotide 2'-phosphodiesterase/3'-nucleotidase"/>
    <property type="match status" value="1"/>
</dbReference>
<keyword evidence="20" id="KW-1185">Reference proteome</keyword>
<dbReference type="PROSITE" id="PS00786">
    <property type="entry name" value="5_NUCLEOTIDASE_2"/>
    <property type="match status" value="1"/>
</dbReference>
<name>A0A1W1V318_9PAST</name>
<keyword evidence="9" id="KW-0479">Metal-binding</keyword>
<evidence type="ECO:0000259" key="18">
    <source>
        <dbReference type="Pfam" id="PF02872"/>
    </source>
</evidence>
<dbReference type="InterPro" id="IPR029052">
    <property type="entry name" value="Metallo-depent_PP-like"/>
</dbReference>
<comment type="similarity">
    <text evidence="5 16">Belongs to the 5'-nucleotidase family.</text>
</comment>
<dbReference type="PROSITE" id="PS00785">
    <property type="entry name" value="5_NUCLEOTIDASE_1"/>
    <property type="match status" value="1"/>
</dbReference>
<evidence type="ECO:0000256" key="16">
    <source>
        <dbReference type="RuleBase" id="RU362119"/>
    </source>
</evidence>
<dbReference type="GO" id="GO:0046872">
    <property type="term" value="F:metal ion binding"/>
    <property type="evidence" value="ECO:0007669"/>
    <property type="project" value="UniProtKB-KW"/>
</dbReference>
<dbReference type="InterPro" id="IPR006179">
    <property type="entry name" value="5_nucleotidase/apyrase"/>
</dbReference>
<dbReference type="FunFam" id="3.60.21.10:FF:000037">
    <property type="entry name" value="Bifunctional 2',3'-cyclic-nucleotide 2'-phosphodiesterase/3'-nucleotidase"/>
    <property type="match status" value="1"/>
</dbReference>
<dbReference type="EC" id="3.1.4.16" evidence="6"/>
<organism evidence="19 20">
    <name type="scientific">Pasteurella testudinis DSM 23072</name>
    <dbReference type="NCBI Taxonomy" id="1122938"/>
    <lineage>
        <taxon>Bacteria</taxon>
        <taxon>Pseudomonadati</taxon>
        <taxon>Pseudomonadota</taxon>
        <taxon>Gammaproteobacteria</taxon>
        <taxon>Pasteurellales</taxon>
        <taxon>Pasteurellaceae</taxon>
        <taxon>Pasteurella</taxon>
    </lineage>
</organism>
<keyword evidence="13 16" id="KW-0378">Hydrolase</keyword>
<keyword evidence="12" id="KW-0574">Periplasm</keyword>
<dbReference type="NCBIfam" id="TIGR01390">
    <property type="entry name" value="CycNucDiestase"/>
    <property type="match status" value="1"/>
</dbReference>
<gene>
    <name evidence="19" type="ORF">SAMN05660772_01079</name>
</gene>
<evidence type="ECO:0000259" key="17">
    <source>
        <dbReference type="Pfam" id="PF00149"/>
    </source>
</evidence>
<evidence type="ECO:0000256" key="14">
    <source>
        <dbReference type="ARBA" id="ARBA00023268"/>
    </source>
</evidence>
<dbReference type="EC" id="3.1.3.6" evidence="7"/>
<dbReference type="Pfam" id="PF00149">
    <property type="entry name" value="Metallophos"/>
    <property type="match status" value="1"/>
</dbReference>
<dbReference type="Proteomes" id="UP000192408">
    <property type="component" value="Unassembled WGS sequence"/>
</dbReference>
<keyword evidence="10 16" id="KW-0732">Signal</keyword>
<dbReference type="Pfam" id="PF02872">
    <property type="entry name" value="5_nucleotid_C"/>
    <property type="match status" value="1"/>
</dbReference>
<reference evidence="20" key="1">
    <citation type="submission" date="2017-04" db="EMBL/GenBank/DDBJ databases">
        <authorList>
            <person name="Varghese N."/>
            <person name="Submissions S."/>
        </authorList>
    </citation>
    <scope>NUCLEOTIDE SEQUENCE [LARGE SCALE GENOMIC DNA]</scope>
    <source>
        <strain evidence="20">DSM 23072</strain>
    </source>
</reference>
<evidence type="ECO:0000256" key="12">
    <source>
        <dbReference type="ARBA" id="ARBA00022764"/>
    </source>
</evidence>
<evidence type="ECO:0000313" key="19">
    <source>
        <dbReference type="EMBL" id="SMB87749.1"/>
    </source>
</evidence>
<dbReference type="NCBIfam" id="NF006938">
    <property type="entry name" value="PRK09420.1"/>
    <property type="match status" value="1"/>
</dbReference>
<dbReference type="InterPro" id="IPR004843">
    <property type="entry name" value="Calcineurin-like_PHP"/>
</dbReference>
<evidence type="ECO:0000313" key="20">
    <source>
        <dbReference type="Proteomes" id="UP000192408"/>
    </source>
</evidence>
<evidence type="ECO:0000256" key="5">
    <source>
        <dbReference type="ARBA" id="ARBA00006654"/>
    </source>
</evidence>
<evidence type="ECO:0000256" key="15">
    <source>
        <dbReference type="ARBA" id="ARBA00056111"/>
    </source>
</evidence>
<evidence type="ECO:0000256" key="3">
    <source>
        <dbReference type="ARBA" id="ARBA00001968"/>
    </source>
</evidence>
<dbReference type="InterPro" id="IPR036907">
    <property type="entry name" value="5'-Nucleotdase_C_sf"/>
</dbReference>
<evidence type="ECO:0000256" key="9">
    <source>
        <dbReference type="ARBA" id="ARBA00022723"/>
    </source>
</evidence>
<dbReference type="AlphaFoldDB" id="A0A1W1V318"/>
<dbReference type="InterPro" id="IPR008334">
    <property type="entry name" value="5'-Nucleotdase_C"/>
</dbReference>
<dbReference type="GO" id="GO:0030288">
    <property type="term" value="C:outer membrane-bounded periplasmic space"/>
    <property type="evidence" value="ECO:0007669"/>
    <property type="project" value="TreeGrafter"/>
</dbReference>
<dbReference type="GO" id="GO:0008254">
    <property type="term" value="F:3'-nucleotidase activity"/>
    <property type="evidence" value="ECO:0007669"/>
    <property type="project" value="UniProtKB-EC"/>
</dbReference>
<evidence type="ECO:0000256" key="8">
    <source>
        <dbReference type="ARBA" id="ARBA00016420"/>
    </source>
</evidence>
<keyword evidence="14" id="KW-0511">Multifunctional enzyme</keyword>
<dbReference type="Gene3D" id="3.90.780.10">
    <property type="entry name" value="5'-Nucleotidase, C-terminal domain"/>
    <property type="match status" value="1"/>
</dbReference>
<dbReference type="SUPFAM" id="SSF56300">
    <property type="entry name" value="Metallo-dependent phosphatases"/>
    <property type="match status" value="1"/>
</dbReference>
<comment type="function">
    <text evidence="15">This bifunctional enzyme catalyzes two consecutive reactions during ribonucleic acid degradation. Converts a 2',3'-cyclic nucleotide to a 3'-nucleotide and then the 3'-nucleotide to the corresponding nucleoside and phosphate.</text>
</comment>
<sequence>MSFKPALLTTLIAAVLSVPHSALAANVDLRIIETTDLHANMLDYDYYKDAPSEKFGLARTADLIVKARQEAKNSVLVDNGDVIQGSPMGDYIASKGLKKGEIHPVYKAMNLLNYDAATVGNHEFNYGLAFMDLALAGANFPYVSANVIDLASGKPYFTPYLIKDYQLLDDKGEKQVVKIGYIGFVPPQILTWDKKHLDGKLEVKDITETARELVPQMKAEGADIVIALMHSGLSKTDYQPLAENAVAYIAQIDGIDAIAFGHAHGLFPSKDFADVANVDLEKGTINGIPAVMPGSWGSHLGIIDLNLNNDSGKWLVTNARAEVRPIFDNQSKSAVAAAHPDIVKVLAEDHNNTRAYVNQPIGKAADKMYSFLALVQDDPTIQIVNLAQRDYVKNFVKGNPELEKLPVLSAAAPFKTGGRKNDPTSYTEVEGGQLSFRNAADLYLYPNTLVALKINGAQVKEWLECSAGQFNQIDPNKSDAQSLINWDDFRTYNFDVIDGVNYQVDVTQPARYDGECTLVNPAAERIADLTFDGKAIDPKQEFLIATNNYRAFGNKFPGTDGSQLAFAAPDENRTILADYIRRVSQEDGEVKPQADNNWRFKAIPNANLNVVFETSPSEKAAAFIQQHAQYPMQKIGQDDVGFALYRLDLSK</sequence>
<dbReference type="Gene3D" id="3.60.21.10">
    <property type="match status" value="1"/>
</dbReference>
<evidence type="ECO:0000256" key="6">
    <source>
        <dbReference type="ARBA" id="ARBA00012364"/>
    </source>
</evidence>
<dbReference type="InterPro" id="IPR006294">
    <property type="entry name" value="Cyc_nuc_PDE_nucleotidase"/>
</dbReference>
<feature type="signal peptide" evidence="16">
    <location>
        <begin position="1"/>
        <end position="24"/>
    </location>
</feature>
<dbReference type="EMBL" id="FWWV01000035">
    <property type="protein sequence ID" value="SMB87749.1"/>
    <property type="molecule type" value="Genomic_DNA"/>
</dbReference>
<evidence type="ECO:0000256" key="11">
    <source>
        <dbReference type="ARBA" id="ARBA00022741"/>
    </source>
</evidence>
<dbReference type="GO" id="GO:0009166">
    <property type="term" value="P:nucleotide catabolic process"/>
    <property type="evidence" value="ECO:0007669"/>
    <property type="project" value="InterPro"/>
</dbReference>
<evidence type="ECO:0000256" key="4">
    <source>
        <dbReference type="ARBA" id="ARBA00004418"/>
    </source>
</evidence>
<feature type="domain" description="Calcineurin-like phosphoesterase" evidence="17">
    <location>
        <begin position="29"/>
        <end position="264"/>
    </location>
</feature>
<feature type="domain" description="5'-Nucleotidase C-terminal" evidence="18">
    <location>
        <begin position="375"/>
        <end position="554"/>
    </location>
</feature>